<gene>
    <name evidence="6" type="ORF">M747DRAFT_349433</name>
</gene>
<dbReference type="PANTHER" id="PTHR46044">
    <property type="entry name" value="NITRILASE"/>
    <property type="match status" value="1"/>
</dbReference>
<dbReference type="GO" id="GO:0000257">
    <property type="term" value="F:nitrilase activity"/>
    <property type="evidence" value="ECO:0007669"/>
    <property type="project" value="UniProtKB-EC"/>
</dbReference>
<evidence type="ECO:0000256" key="1">
    <source>
        <dbReference type="ARBA" id="ARBA00008129"/>
    </source>
</evidence>
<sequence>MAEAQMLKVALVRCPPPNWPLPLQNRDWTGIKIDISQTIEVSLRLMREAKDAGVTLITFPKWREQNDWKKTHLASYIENSLEIGSREWNTLIDGIKSVGIWAAVAFSERSANHIYMAQALISKDGEVVMHRRKLRPSGSERDMFSDGTVDQLKVVNTPLGRVGMLQCGEYGSPCVDPKSFFDGVHFYPSMNFIMAAQRPKLHIGAWPFAMDFGDDSDSIFYNASLVTRGAGSYALNSGAYVLMPSIGYCFIYDPMMRIVAAMDNTVDYQEHPILYHTLDGSELHGTQDHDPNAQASWAVLQQLNDAFPVTIPREQGSLVPRREKSVQYLTSAEMRWSEIAPGTPWPEHLAQ</sequence>
<evidence type="ECO:0000313" key="7">
    <source>
        <dbReference type="Proteomes" id="UP000253845"/>
    </source>
</evidence>
<dbReference type="InterPro" id="IPR044149">
    <property type="entry name" value="Nitrilases_CHs"/>
</dbReference>
<accession>A0A370C6M1</accession>
<dbReference type="AlphaFoldDB" id="A0A370C6M1"/>
<dbReference type="VEuPathDB" id="FungiDB:M747DRAFT_349433"/>
<evidence type="ECO:0000313" key="6">
    <source>
        <dbReference type="EMBL" id="RDH21543.1"/>
    </source>
</evidence>
<dbReference type="SUPFAM" id="SSF56317">
    <property type="entry name" value="Carbon-nitrogen hydrolase"/>
    <property type="match status" value="1"/>
</dbReference>
<dbReference type="PANTHER" id="PTHR46044:SF14">
    <property type="entry name" value="ARYLACETONITRILASE"/>
    <property type="match status" value="1"/>
</dbReference>
<keyword evidence="2 6" id="KW-0378">Hydrolase</keyword>
<evidence type="ECO:0000256" key="4">
    <source>
        <dbReference type="ARBA" id="ARBA00039045"/>
    </source>
</evidence>
<dbReference type="EMBL" id="KZ851910">
    <property type="protein sequence ID" value="RDH21543.1"/>
    <property type="molecule type" value="Genomic_DNA"/>
</dbReference>
<evidence type="ECO:0000256" key="3">
    <source>
        <dbReference type="ARBA" id="ARBA00036406"/>
    </source>
</evidence>
<evidence type="ECO:0000256" key="2">
    <source>
        <dbReference type="ARBA" id="ARBA00022801"/>
    </source>
</evidence>
<protein>
    <recommendedName>
        <fullName evidence="4">nitrilase</fullName>
        <ecNumber evidence="4">3.5.5.1</ecNumber>
    </recommendedName>
</protein>
<dbReference type="InterPro" id="IPR036526">
    <property type="entry name" value="C-N_Hydrolase_sf"/>
</dbReference>
<proteinExistence type="inferred from homology"/>
<dbReference type="InterPro" id="IPR003010">
    <property type="entry name" value="C-N_Hydrolase"/>
</dbReference>
<dbReference type="EC" id="3.5.5.1" evidence="4"/>
<dbReference type="PROSITE" id="PS50263">
    <property type="entry name" value="CN_HYDROLASE"/>
    <property type="match status" value="1"/>
</dbReference>
<comment type="similarity">
    <text evidence="1">Belongs to the carbon-nitrogen hydrolase superfamily. Nitrilase family.</text>
</comment>
<evidence type="ECO:0000259" key="5">
    <source>
        <dbReference type="PROSITE" id="PS50263"/>
    </source>
</evidence>
<reference evidence="6 7" key="1">
    <citation type="submission" date="2018-07" db="EMBL/GenBank/DDBJ databases">
        <title>Section-level genome sequencing of Aspergillus section Nigri to investigate inter- and intra-species variation.</title>
        <authorList>
            <consortium name="DOE Joint Genome Institute"/>
            <person name="Vesth T.C."/>
            <person name="Nybo J.L."/>
            <person name="Theobald S."/>
            <person name="Frisvad J.C."/>
            <person name="Larsen T.O."/>
            <person name="Nielsen K.F."/>
            <person name="Hoof J.B."/>
            <person name="Brandl J."/>
            <person name="Salamov A."/>
            <person name="Riley R."/>
            <person name="Gladden J.M."/>
            <person name="Phatale P."/>
            <person name="Nielsen M.T."/>
            <person name="Lyhne E.K."/>
            <person name="Kogle M.E."/>
            <person name="Strasser K."/>
            <person name="McDonnell E."/>
            <person name="Barry K."/>
            <person name="Clum A."/>
            <person name="Chen C."/>
            <person name="Nolan M."/>
            <person name="Sandor L."/>
            <person name="Kuo A."/>
            <person name="Lipzen A."/>
            <person name="Hainaut M."/>
            <person name="Drula E."/>
            <person name="Tsang A."/>
            <person name="Magnuson J.K."/>
            <person name="Henrissat B."/>
            <person name="Wiebenga A."/>
            <person name="Simmons B.A."/>
            <person name="Makela M.R."/>
            <person name="De vries R.P."/>
            <person name="Grigoriev I.V."/>
            <person name="Mortensen U.H."/>
            <person name="Baker S.E."/>
            <person name="Andersen M.R."/>
        </authorList>
    </citation>
    <scope>NUCLEOTIDE SEQUENCE [LARGE SCALE GENOMIC DNA]</scope>
    <source>
        <strain evidence="6 7">ATCC 13496</strain>
    </source>
</reference>
<organism evidence="6 7">
    <name type="scientific">Aspergillus niger ATCC 13496</name>
    <dbReference type="NCBI Taxonomy" id="1353008"/>
    <lineage>
        <taxon>Eukaryota</taxon>
        <taxon>Fungi</taxon>
        <taxon>Dikarya</taxon>
        <taxon>Ascomycota</taxon>
        <taxon>Pezizomycotina</taxon>
        <taxon>Eurotiomycetes</taxon>
        <taxon>Eurotiomycetidae</taxon>
        <taxon>Eurotiales</taxon>
        <taxon>Aspergillaceae</taxon>
        <taxon>Aspergillus</taxon>
        <taxon>Aspergillus subgen. Circumdati</taxon>
    </lineage>
</organism>
<dbReference type="Proteomes" id="UP000253845">
    <property type="component" value="Unassembled WGS sequence"/>
</dbReference>
<feature type="domain" description="CN hydrolase" evidence="5">
    <location>
        <begin position="7"/>
        <end position="280"/>
    </location>
</feature>
<comment type="catalytic activity">
    <reaction evidence="3">
        <text>a nitrile + 2 H2O = a carboxylate + NH4(+)</text>
        <dbReference type="Rhea" id="RHEA:21724"/>
        <dbReference type="ChEBI" id="CHEBI:15377"/>
        <dbReference type="ChEBI" id="CHEBI:18379"/>
        <dbReference type="ChEBI" id="CHEBI:28938"/>
        <dbReference type="ChEBI" id="CHEBI:29067"/>
        <dbReference type="EC" id="3.5.5.1"/>
    </reaction>
</comment>
<dbReference type="Pfam" id="PF00795">
    <property type="entry name" value="CN_hydrolase"/>
    <property type="match status" value="1"/>
</dbReference>
<name>A0A370C6M1_ASPNG</name>
<dbReference type="Gene3D" id="3.60.110.10">
    <property type="entry name" value="Carbon-nitrogen hydrolase"/>
    <property type="match status" value="1"/>
</dbReference>